<evidence type="ECO:0000256" key="4">
    <source>
        <dbReference type="PROSITE-ProRule" id="PRU00335"/>
    </source>
</evidence>
<evidence type="ECO:0000313" key="6">
    <source>
        <dbReference type="EMBL" id="PWD51541.1"/>
    </source>
</evidence>
<dbReference type="Pfam" id="PF00440">
    <property type="entry name" value="TetR_N"/>
    <property type="match status" value="1"/>
</dbReference>
<organism evidence="6 7">
    <name type="scientific">Serinibacter arcticus</name>
    <dbReference type="NCBI Taxonomy" id="1655435"/>
    <lineage>
        <taxon>Bacteria</taxon>
        <taxon>Bacillati</taxon>
        <taxon>Actinomycetota</taxon>
        <taxon>Actinomycetes</taxon>
        <taxon>Micrococcales</taxon>
        <taxon>Beutenbergiaceae</taxon>
        <taxon>Serinibacter</taxon>
    </lineage>
</organism>
<dbReference type="GO" id="GO:0000976">
    <property type="term" value="F:transcription cis-regulatory region binding"/>
    <property type="evidence" value="ECO:0007669"/>
    <property type="project" value="TreeGrafter"/>
</dbReference>
<gene>
    <name evidence="6" type="ORF">C8046_13625</name>
</gene>
<dbReference type="GO" id="GO:0003700">
    <property type="term" value="F:DNA-binding transcription factor activity"/>
    <property type="evidence" value="ECO:0007669"/>
    <property type="project" value="TreeGrafter"/>
</dbReference>
<evidence type="ECO:0000313" key="7">
    <source>
        <dbReference type="Proteomes" id="UP000245166"/>
    </source>
</evidence>
<protein>
    <submittedName>
        <fullName evidence="6">TetR family transcriptional regulator</fullName>
    </submittedName>
</protein>
<feature type="domain" description="HTH tetR-type" evidence="5">
    <location>
        <begin position="21"/>
        <end position="80"/>
    </location>
</feature>
<dbReference type="SUPFAM" id="SSF46689">
    <property type="entry name" value="Homeodomain-like"/>
    <property type="match status" value="1"/>
</dbReference>
<dbReference type="PANTHER" id="PTHR30055:SF234">
    <property type="entry name" value="HTH-TYPE TRANSCRIPTIONAL REGULATOR BETI"/>
    <property type="match status" value="1"/>
</dbReference>
<keyword evidence="7" id="KW-1185">Reference proteome</keyword>
<evidence type="ECO:0000256" key="2">
    <source>
        <dbReference type="ARBA" id="ARBA00023125"/>
    </source>
</evidence>
<dbReference type="Gene3D" id="1.10.357.10">
    <property type="entry name" value="Tetracycline Repressor, domain 2"/>
    <property type="match status" value="1"/>
</dbReference>
<accession>A0A2U1ZX36</accession>
<dbReference type="InterPro" id="IPR001647">
    <property type="entry name" value="HTH_TetR"/>
</dbReference>
<dbReference type="OrthoDB" id="3192968at2"/>
<dbReference type="Proteomes" id="UP000245166">
    <property type="component" value="Unassembled WGS sequence"/>
</dbReference>
<evidence type="ECO:0000256" key="3">
    <source>
        <dbReference type="ARBA" id="ARBA00023163"/>
    </source>
</evidence>
<dbReference type="AlphaFoldDB" id="A0A2U1ZX36"/>
<keyword evidence="1" id="KW-0805">Transcription regulation</keyword>
<dbReference type="PRINTS" id="PR00455">
    <property type="entry name" value="HTHTETR"/>
</dbReference>
<dbReference type="InterPro" id="IPR050109">
    <property type="entry name" value="HTH-type_TetR-like_transc_reg"/>
</dbReference>
<dbReference type="PROSITE" id="PS50977">
    <property type="entry name" value="HTH_TETR_2"/>
    <property type="match status" value="1"/>
</dbReference>
<dbReference type="InterPro" id="IPR009057">
    <property type="entry name" value="Homeodomain-like_sf"/>
</dbReference>
<reference evidence="6 7" key="1">
    <citation type="submission" date="2018-03" db="EMBL/GenBank/DDBJ databases">
        <title>Genome assembly of novel Miniimonas species PCH200.</title>
        <authorList>
            <person name="Thakur V."/>
            <person name="Kumar V."/>
            <person name="Singh D."/>
        </authorList>
    </citation>
    <scope>NUCLEOTIDE SEQUENCE [LARGE SCALE GENOMIC DNA]</scope>
    <source>
        <strain evidence="6 7">PCH200</strain>
    </source>
</reference>
<evidence type="ECO:0000256" key="1">
    <source>
        <dbReference type="ARBA" id="ARBA00023015"/>
    </source>
</evidence>
<sequence>MVPTSASPVNRVPNRGPAAAVENRSAILEAARRLFAERGFHVPLNAIAKEAGVGQGVLYRHFPHRLGLAFAAFEDNLATFETLAGDPSPSTFGRLWNLLLEQTVREAAFVEMMLEARLARSEYDGETRLRVALASALERAQAAGAVTDQLDVSGVLLAWRMAFGIVATAPSPDEAWTSLEVAFRDAAEGALAVVRG</sequence>
<keyword evidence="2 4" id="KW-0238">DNA-binding</keyword>
<evidence type="ECO:0000259" key="5">
    <source>
        <dbReference type="PROSITE" id="PS50977"/>
    </source>
</evidence>
<dbReference type="EMBL" id="PYHR01000002">
    <property type="protein sequence ID" value="PWD51541.1"/>
    <property type="molecule type" value="Genomic_DNA"/>
</dbReference>
<proteinExistence type="predicted"/>
<feature type="DNA-binding region" description="H-T-H motif" evidence="4">
    <location>
        <begin position="43"/>
        <end position="62"/>
    </location>
</feature>
<name>A0A2U1ZX36_9MICO</name>
<dbReference type="PANTHER" id="PTHR30055">
    <property type="entry name" value="HTH-TYPE TRANSCRIPTIONAL REGULATOR RUTR"/>
    <property type="match status" value="1"/>
</dbReference>
<comment type="caution">
    <text evidence="6">The sequence shown here is derived from an EMBL/GenBank/DDBJ whole genome shotgun (WGS) entry which is preliminary data.</text>
</comment>
<keyword evidence="3" id="KW-0804">Transcription</keyword>